<dbReference type="EMBL" id="FNYT01000054">
    <property type="protein sequence ID" value="SEJ98067.1"/>
    <property type="molecule type" value="Genomic_DNA"/>
</dbReference>
<organism evidence="2 4">
    <name type="scientific">Trichococcus ilyis</name>
    <dbReference type="NCBI Taxonomy" id="640938"/>
    <lineage>
        <taxon>Bacteria</taxon>
        <taxon>Bacillati</taxon>
        <taxon>Bacillota</taxon>
        <taxon>Bacilli</taxon>
        <taxon>Lactobacillales</taxon>
        <taxon>Carnobacteriaceae</taxon>
        <taxon>Trichococcus</taxon>
    </lineage>
</organism>
<evidence type="ECO:0000313" key="2">
    <source>
        <dbReference type="EMBL" id="CZR09713.1"/>
    </source>
</evidence>
<gene>
    <name evidence="3" type="ORF">SAMN05216375_1542</name>
    <name evidence="2" type="ORF">TR210_2795</name>
</gene>
<evidence type="ECO:0000313" key="3">
    <source>
        <dbReference type="EMBL" id="SEJ98067.1"/>
    </source>
</evidence>
<feature type="region of interest" description="Disordered" evidence="1">
    <location>
        <begin position="1"/>
        <end position="25"/>
    </location>
</feature>
<dbReference type="Proteomes" id="UP000076878">
    <property type="component" value="Unassembled WGS sequence"/>
</dbReference>
<dbReference type="SUPFAM" id="SSF48452">
    <property type="entry name" value="TPR-like"/>
    <property type="match status" value="1"/>
</dbReference>
<dbReference type="Gene3D" id="1.25.40.10">
    <property type="entry name" value="Tetratricopeptide repeat domain"/>
    <property type="match status" value="1"/>
</dbReference>
<feature type="compositionally biased region" description="Basic and acidic residues" evidence="1">
    <location>
        <begin position="1"/>
        <end position="11"/>
    </location>
</feature>
<evidence type="ECO:0000313" key="5">
    <source>
        <dbReference type="Proteomes" id="UP000199280"/>
    </source>
</evidence>
<protein>
    <recommendedName>
        <fullName evidence="6">Tetratricopeptide repeat protein</fullName>
    </recommendedName>
</protein>
<dbReference type="InterPro" id="IPR011990">
    <property type="entry name" value="TPR-like_helical_dom_sf"/>
</dbReference>
<dbReference type="RefSeq" id="WP_084254026.1">
    <property type="nucleotide sequence ID" value="NZ_FJNB01000029.1"/>
</dbReference>
<keyword evidence="5" id="KW-1185">Reference proteome</keyword>
<dbReference type="OrthoDB" id="1375221at2"/>
<accession>A0A143Z7U2</accession>
<evidence type="ECO:0000313" key="4">
    <source>
        <dbReference type="Proteomes" id="UP000076878"/>
    </source>
</evidence>
<dbReference type="Proteomes" id="UP000199280">
    <property type="component" value="Unassembled WGS sequence"/>
</dbReference>
<evidence type="ECO:0000256" key="1">
    <source>
        <dbReference type="SAM" id="MobiDB-lite"/>
    </source>
</evidence>
<sequence length="135" mass="15705">MFFWSQKKDKNNPLAKKPSSTGNTRTQISEKVFSKMVDNNLKGRKLEQSGKVEEAKKLYEKNISMNFDGNFPYDRLAVIYRKEKDYDNEIRVLNHAIHVFSDLRATSPRADISPKLKKFKERLSKATALKKAHNQ</sequence>
<evidence type="ECO:0008006" key="6">
    <source>
        <dbReference type="Google" id="ProtNLM"/>
    </source>
</evidence>
<dbReference type="STRING" id="640938.TR210_2795"/>
<dbReference type="AlphaFoldDB" id="A0A143Z7U2"/>
<name>A0A143Z7U2_9LACT</name>
<reference evidence="3 5" key="2">
    <citation type="submission" date="2016-10" db="EMBL/GenBank/DDBJ databases">
        <authorList>
            <person name="Varghese N."/>
            <person name="Submissions S."/>
        </authorList>
    </citation>
    <scope>NUCLEOTIDE SEQUENCE [LARGE SCALE GENOMIC DNA]</scope>
    <source>
        <strain evidence="3 5">DSM 22150</strain>
    </source>
</reference>
<dbReference type="EMBL" id="FJNB01000029">
    <property type="protein sequence ID" value="CZR09713.1"/>
    <property type="molecule type" value="Genomic_DNA"/>
</dbReference>
<reference evidence="2 4" key="1">
    <citation type="submission" date="2016-02" db="EMBL/GenBank/DDBJ databases">
        <authorList>
            <person name="Wen L."/>
            <person name="He K."/>
            <person name="Yang H."/>
        </authorList>
    </citation>
    <scope>NUCLEOTIDE SEQUENCE [LARGE SCALE GENOMIC DNA]</scope>
    <source>
        <strain evidence="2">Trichococcus_R210</strain>
    </source>
</reference>
<proteinExistence type="predicted"/>